<dbReference type="RefSeq" id="WP_148859018.1">
    <property type="nucleotide sequence ID" value="NZ_PHNJ01000009.1"/>
</dbReference>
<protein>
    <submittedName>
        <fullName evidence="2">Epimerase</fullName>
    </submittedName>
</protein>
<dbReference type="Gene3D" id="3.40.50.720">
    <property type="entry name" value="NAD(P)-binding Rossmann-like Domain"/>
    <property type="match status" value="1"/>
</dbReference>
<comment type="caution">
    <text evidence="2">The sequence shown here is derived from an EMBL/GenBank/DDBJ whole genome shotgun (WGS) entry which is preliminary data.</text>
</comment>
<evidence type="ECO:0000259" key="1">
    <source>
        <dbReference type="Pfam" id="PF01370"/>
    </source>
</evidence>
<dbReference type="AlphaFoldDB" id="A0A8J8TRE9"/>
<evidence type="ECO:0000313" key="2">
    <source>
        <dbReference type="EMBL" id="TYL37492.1"/>
    </source>
</evidence>
<reference evidence="2" key="1">
    <citation type="submission" date="2017-11" db="EMBL/GenBank/DDBJ databases">
        <authorList>
            <person name="Kajale S.C."/>
            <person name="Sharma A."/>
        </authorList>
    </citation>
    <scope>NUCLEOTIDE SEQUENCE</scope>
    <source>
        <strain evidence="2">LS1_42</strain>
    </source>
</reference>
<keyword evidence="3" id="KW-1185">Reference proteome</keyword>
<dbReference type="InterPro" id="IPR001509">
    <property type="entry name" value="Epimerase_deHydtase"/>
</dbReference>
<dbReference type="InterPro" id="IPR036291">
    <property type="entry name" value="NAD(P)-bd_dom_sf"/>
</dbReference>
<dbReference type="SUPFAM" id="SSF51735">
    <property type="entry name" value="NAD(P)-binding Rossmann-fold domains"/>
    <property type="match status" value="1"/>
</dbReference>
<name>A0A8J8TRE9_9EURY</name>
<dbReference type="PANTHER" id="PTHR43245">
    <property type="entry name" value="BIFUNCTIONAL POLYMYXIN RESISTANCE PROTEIN ARNA"/>
    <property type="match status" value="1"/>
</dbReference>
<proteinExistence type="predicted"/>
<gene>
    <name evidence="2" type="ORF">CV102_16075</name>
</gene>
<sequence>MSNRIGVLGASGYVGGAVVRALRSNGYDVRPAAGSSHDAYPTVDVRDRGAVESFVDGLDAVVNTAGLVGVGACDSQPDLAFEVNATGAANVAWACQQRQVPLVHLSSVAAIGDPPNRPIAATSPRNPTTTYGRTKLLGERAVRSLTGDRTPSISLCVTNVYGTSDDASEGGNSVVDFFVDRGCAGEPLPVHRPGTQERDLVHVRDVAEAIVAALDSVDAGYSESRSHVLGSGTAYSVLELAGLVASELRTATGRSPGIELHENPNADSSVIEQFEIDTRPLESDLGFTPDRELREWIATEIDRRMN</sequence>
<dbReference type="EMBL" id="PHNJ01000009">
    <property type="protein sequence ID" value="TYL37492.1"/>
    <property type="molecule type" value="Genomic_DNA"/>
</dbReference>
<evidence type="ECO:0000313" key="3">
    <source>
        <dbReference type="Proteomes" id="UP000766904"/>
    </source>
</evidence>
<dbReference type="CDD" id="cd08946">
    <property type="entry name" value="SDR_e"/>
    <property type="match status" value="1"/>
</dbReference>
<dbReference type="InterPro" id="IPR050177">
    <property type="entry name" value="Lipid_A_modif_metabolic_enz"/>
</dbReference>
<accession>A0A8J8TRE9</accession>
<feature type="domain" description="NAD-dependent epimerase/dehydratase" evidence="1">
    <location>
        <begin position="7"/>
        <end position="221"/>
    </location>
</feature>
<dbReference type="Proteomes" id="UP000766904">
    <property type="component" value="Unassembled WGS sequence"/>
</dbReference>
<dbReference type="Pfam" id="PF01370">
    <property type="entry name" value="Epimerase"/>
    <property type="match status" value="1"/>
</dbReference>
<dbReference type="OrthoDB" id="4907at2157"/>
<organism evidence="2 3">
    <name type="scientific">Natronococcus pandeyae</name>
    <dbReference type="NCBI Taxonomy" id="2055836"/>
    <lineage>
        <taxon>Archaea</taxon>
        <taxon>Methanobacteriati</taxon>
        <taxon>Methanobacteriota</taxon>
        <taxon>Stenosarchaea group</taxon>
        <taxon>Halobacteria</taxon>
        <taxon>Halobacteriales</taxon>
        <taxon>Natrialbaceae</taxon>
        <taxon>Natronococcus</taxon>
    </lineage>
</organism>